<feature type="non-terminal residue" evidence="1">
    <location>
        <position position="134"/>
    </location>
</feature>
<reference evidence="1" key="1">
    <citation type="submission" date="2018-05" db="EMBL/GenBank/DDBJ databases">
        <authorList>
            <person name="Lanie J.A."/>
            <person name="Ng W.-L."/>
            <person name="Kazmierczak K.M."/>
            <person name="Andrzejewski T.M."/>
            <person name="Davidsen T.M."/>
            <person name="Wayne K.J."/>
            <person name="Tettelin H."/>
            <person name="Glass J.I."/>
            <person name="Rusch D."/>
            <person name="Podicherti R."/>
            <person name="Tsui H.-C.T."/>
            <person name="Winkler M.E."/>
        </authorList>
    </citation>
    <scope>NUCLEOTIDE SEQUENCE</scope>
</reference>
<proteinExistence type="predicted"/>
<sequence>MSKRLAVIAVHGMGETRADFADGLRVALEKRLEPSEREALHFDVVHYQPILQDNQEAVFQAMLSSEIDFLELRKFLLFGFSDATGLERRPHEDGSPYELAQGIIRDALDRCADALGDPDKPVVLVVQSLGCQVV</sequence>
<dbReference type="EMBL" id="UINC01130384">
    <property type="protein sequence ID" value="SVD11418.1"/>
    <property type="molecule type" value="Genomic_DNA"/>
</dbReference>
<dbReference type="AlphaFoldDB" id="A0A382SQI4"/>
<gene>
    <name evidence="1" type="ORF">METZ01_LOCUS364272</name>
</gene>
<protein>
    <submittedName>
        <fullName evidence="1">Uncharacterized protein</fullName>
    </submittedName>
</protein>
<accession>A0A382SQI4</accession>
<name>A0A382SQI4_9ZZZZ</name>
<organism evidence="1">
    <name type="scientific">marine metagenome</name>
    <dbReference type="NCBI Taxonomy" id="408172"/>
    <lineage>
        <taxon>unclassified sequences</taxon>
        <taxon>metagenomes</taxon>
        <taxon>ecological metagenomes</taxon>
    </lineage>
</organism>
<evidence type="ECO:0000313" key="1">
    <source>
        <dbReference type="EMBL" id="SVD11418.1"/>
    </source>
</evidence>